<reference evidence="3" key="1">
    <citation type="submission" date="2020-11" db="EMBL/GenBank/DDBJ databases">
        <authorList>
            <person name="Tran Van P."/>
        </authorList>
    </citation>
    <scope>NUCLEOTIDE SEQUENCE</scope>
</reference>
<accession>A0A7R8WQC1</accession>
<organism evidence="3">
    <name type="scientific">Cyprideis torosa</name>
    <dbReference type="NCBI Taxonomy" id="163714"/>
    <lineage>
        <taxon>Eukaryota</taxon>
        <taxon>Metazoa</taxon>
        <taxon>Ecdysozoa</taxon>
        <taxon>Arthropoda</taxon>
        <taxon>Crustacea</taxon>
        <taxon>Oligostraca</taxon>
        <taxon>Ostracoda</taxon>
        <taxon>Podocopa</taxon>
        <taxon>Podocopida</taxon>
        <taxon>Cytherocopina</taxon>
        <taxon>Cytheroidea</taxon>
        <taxon>Cytherideidae</taxon>
        <taxon>Cyprideis</taxon>
    </lineage>
</organism>
<feature type="compositionally biased region" description="Basic and acidic residues" evidence="1">
    <location>
        <begin position="104"/>
        <end position="137"/>
    </location>
</feature>
<proteinExistence type="predicted"/>
<keyword evidence="2" id="KW-0732">Signal</keyword>
<evidence type="ECO:0000256" key="1">
    <source>
        <dbReference type="SAM" id="MobiDB-lite"/>
    </source>
</evidence>
<evidence type="ECO:0000256" key="2">
    <source>
        <dbReference type="SAM" id="SignalP"/>
    </source>
</evidence>
<feature type="signal peptide" evidence="2">
    <location>
        <begin position="1"/>
        <end position="21"/>
    </location>
</feature>
<feature type="non-terminal residue" evidence="3">
    <location>
        <position position="1"/>
    </location>
</feature>
<dbReference type="EMBL" id="OB676783">
    <property type="protein sequence ID" value="CAD7236132.1"/>
    <property type="molecule type" value="Genomic_DNA"/>
</dbReference>
<feature type="region of interest" description="Disordered" evidence="1">
    <location>
        <begin position="63"/>
        <end position="137"/>
    </location>
</feature>
<name>A0A7R8WQC1_9CRUS</name>
<dbReference type="AlphaFoldDB" id="A0A7R8WQC1"/>
<gene>
    <name evidence="3" type="ORF">CTOB1V02_LOCUS13947</name>
</gene>
<sequence>MAEGLHVVLFVALSLFVLSNGFPQGLPEGSLFQGQAPPTECAVDEDCSQVEFCYEGTCQFIQQGPGRQPVKRQAGPQGPQDQDKNKKPQFDENTRPKRQAGPQDQDKNKKPQFDENTRPKRQADQDKNKKPQFDENT</sequence>
<protein>
    <submittedName>
        <fullName evidence="3">Uncharacterized protein</fullName>
    </submittedName>
</protein>
<feature type="compositionally biased region" description="Basic and acidic residues" evidence="1">
    <location>
        <begin position="81"/>
        <end position="95"/>
    </location>
</feature>
<feature type="chain" id="PRO_5043321881" evidence="2">
    <location>
        <begin position="22"/>
        <end position="137"/>
    </location>
</feature>
<evidence type="ECO:0000313" key="3">
    <source>
        <dbReference type="EMBL" id="CAD7236132.1"/>
    </source>
</evidence>